<sequence>MRSVRPICSVLALFLVIQASTALAVDPRDKRFAHTVYLQPYSKLRQAAELGDAEAQYDLAYLYYKADSDPSISGVVQSDKLAAQWYRKAAQQGHSRAQYNMAVLHLHGHGVDRDPVEAYAWLLLARERGHSGSEALLAELDGILNEKQVATARDRSGKLGVSSPPP</sequence>
<dbReference type="AlphaFoldDB" id="A0AAW9REW1"/>
<organism evidence="2 3">
    <name type="scientific">Elongatibacter sediminis</name>
    <dbReference type="NCBI Taxonomy" id="3119006"/>
    <lineage>
        <taxon>Bacteria</taxon>
        <taxon>Pseudomonadati</taxon>
        <taxon>Pseudomonadota</taxon>
        <taxon>Gammaproteobacteria</taxon>
        <taxon>Chromatiales</taxon>
        <taxon>Wenzhouxiangellaceae</taxon>
        <taxon>Elongatibacter</taxon>
    </lineage>
</organism>
<dbReference type="RefSeq" id="WP_354694804.1">
    <property type="nucleotide sequence ID" value="NZ_JAZHOG010000004.1"/>
</dbReference>
<dbReference type="InterPro" id="IPR050767">
    <property type="entry name" value="Sel1_AlgK"/>
</dbReference>
<proteinExistence type="predicted"/>
<feature type="chain" id="PRO_5043623043" evidence="1">
    <location>
        <begin position="25"/>
        <end position="166"/>
    </location>
</feature>
<name>A0AAW9REW1_9GAMM</name>
<reference evidence="2 3" key="1">
    <citation type="submission" date="2024-02" db="EMBL/GenBank/DDBJ databases">
        <title>A novel Wenzhouxiangellaceae bacterium, isolated from coastal sediments.</title>
        <authorList>
            <person name="Du Z.-J."/>
            <person name="Ye Y.-Q."/>
            <person name="Zhang X.-Y."/>
        </authorList>
    </citation>
    <scope>NUCLEOTIDE SEQUENCE [LARGE SCALE GENOMIC DNA]</scope>
    <source>
        <strain evidence="2 3">CH-27</strain>
    </source>
</reference>
<keyword evidence="1" id="KW-0732">Signal</keyword>
<dbReference type="Proteomes" id="UP001359886">
    <property type="component" value="Unassembled WGS sequence"/>
</dbReference>
<protein>
    <submittedName>
        <fullName evidence="2">Tetratricopeptide repeat protein</fullName>
    </submittedName>
</protein>
<dbReference type="PANTHER" id="PTHR11102:SF160">
    <property type="entry name" value="ERAD-ASSOCIATED E3 UBIQUITIN-PROTEIN LIGASE COMPONENT HRD3"/>
    <property type="match status" value="1"/>
</dbReference>
<feature type="signal peptide" evidence="1">
    <location>
        <begin position="1"/>
        <end position="24"/>
    </location>
</feature>
<comment type="caution">
    <text evidence="2">The sequence shown here is derived from an EMBL/GenBank/DDBJ whole genome shotgun (WGS) entry which is preliminary data.</text>
</comment>
<dbReference type="EMBL" id="JAZHOG010000004">
    <property type="protein sequence ID" value="MEJ8567484.1"/>
    <property type="molecule type" value="Genomic_DNA"/>
</dbReference>
<dbReference type="PANTHER" id="PTHR11102">
    <property type="entry name" value="SEL-1-LIKE PROTEIN"/>
    <property type="match status" value="1"/>
</dbReference>
<dbReference type="InterPro" id="IPR011990">
    <property type="entry name" value="TPR-like_helical_dom_sf"/>
</dbReference>
<evidence type="ECO:0000256" key="1">
    <source>
        <dbReference type="SAM" id="SignalP"/>
    </source>
</evidence>
<dbReference type="Gene3D" id="1.25.40.10">
    <property type="entry name" value="Tetratricopeptide repeat domain"/>
    <property type="match status" value="1"/>
</dbReference>
<evidence type="ECO:0000313" key="2">
    <source>
        <dbReference type="EMBL" id="MEJ8567484.1"/>
    </source>
</evidence>
<dbReference type="Pfam" id="PF08238">
    <property type="entry name" value="Sel1"/>
    <property type="match status" value="2"/>
</dbReference>
<dbReference type="SUPFAM" id="SSF81901">
    <property type="entry name" value="HCP-like"/>
    <property type="match status" value="1"/>
</dbReference>
<dbReference type="SMART" id="SM00671">
    <property type="entry name" value="SEL1"/>
    <property type="match status" value="2"/>
</dbReference>
<gene>
    <name evidence="2" type="ORF">V3330_07590</name>
</gene>
<dbReference type="InterPro" id="IPR006597">
    <property type="entry name" value="Sel1-like"/>
</dbReference>
<keyword evidence="3" id="KW-1185">Reference proteome</keyword>
<evidence type="ECO:0000313" key="3">
    <source>
        <dbReference type="Proteomes" id="UP001359886"/>
    </source>
</evidence>
<accession>A0AAW9REW1</accession>